<sequence length="93" mass="9754">MTTSSGAQAGGSHPLCPDAKINDGQLRLTILMADESLPALLSSLLGGKNSEHIIEKTLSSLTLTSSHKMILNLDGKPLKGNEFSIEVVPATIQ</sequence>
<dbReference type="Proteomes" id="UP001139171">
    <property type="component" value="Unassembled WGS sequence"/>
</dbReference>
<reference evidence="1" key="1">
    <citation type="submission" date="2021-11" db="EMBL/GenBank/DDBJ databases">
        <title>Jinshanibacter sp. isolated from one year old Eriocheir sinensis.</title>
        <authorList>
            <person name="Li J.-Y."/>
            <person name="He W."/>
            <person name="Gao T.-H."/>
        </authorList>
    </citation>
    <scope>NUCLEOTIDE SEQUENCE</scope>
    <source>
        <strain evidence="1">LJY008</strain>
    </source>
</reference>
<dbReference type="RefSeq" id="WP_230609476.1">
    <property type="nucleotide sequence ID" value="NZ_JAJNAG010000018.1"/>
</dbReference>
<dbReference type="Gene3D" id="2.60.200.40">
    <property type="match status" value="1"/>
</dbReference>
<evidence type="ECO:0000313" key="2">
    <source>
        <dbReference type="Proteomes" id="UP001139171"/>
    </source>
</evidence>
<keyword evidence="2" id="KW-1185">Reference proteome</keyword>
<dbReference type="SUPFAM" id="SSF111331">
    <property type="entry name" value="NAD kinase/diacylglycerol kinase-like"/>
    <property type="match status" value="1"/>
</dbReference>
<dbReference type="InterPro" id="IPR016064">
    <property type="entry name" value="NAD/diacylglycerol_kinase_sf"/>
</dbReference>
<dbReference type="AlphaFoldDB" id="A0A9X1SLI0"/>
<comment type="caution">
    <text evidence="1">The sequence shown here is derived from an EMBL/GenBank/DDBJ whole genome shotgun (WGS) entry which is preliminary data.</text>
</comment>
<gene>
    <name evidence="1" type="ORF">LPW36_09715</name>
</gene>
<proteinExistence type="predicted"/>
<protein>
    <submittedName>
        <fullName evidence="1">Uncharacterized protein</fullName>
    </submittedName>
</protein>
<dbReference type="EMBL" id="JAJNAG010000018">
    <property type="protein sequence ID" value="MCD1126274.1"/>
    <property type="molecule type" value="Genomic_DNA"/>
</dbReference>
<evidence type="ECO:0000313" key="1">
    <source>
        <dbReference type="EMBL" id="MCD1126274.1"/>
    </source>
</evidence>
<accession>A0A9X1SLI0</accession>
<organism evidence="1 2">
    <name type="scientific">Limnobaculum eriocheiris</name>
    <dbReference type="NCBI Taxonomy" id="2897391"/>
    <lineage>
        <taxon>Bacteria</taxon>
        <taxon>Pseudomonadati</taxon>
        <taxon>Pseudomonadota</taxon>
        <taxon>Gammaproteobacteria</taxon>
        <taxon>Enterobacterales</taxon>
        <taxon>Budviciaceae</taxon>
        <taxon>Limnobaculum</taxon>
    </lineage>
</organism>
<name>A0A9X1SLI0_9GAMM</name>